<evidence type="ECO:0000256" key="3">
    <source>
        <dbReference type="ARBA" id="ARBA00022801"/>
    </source>
</evidence>
<dbReference type="InterPro" id="IPR050438">
    <property type="entry name" value="LMW_PTPase"/>
</dbReference>
<comment type="caution">
    <text evidence="7">The sequence shown here is derived from an EMBL/GenBank/DDBJ whole genome shotgun (WGS) entry which is preliminary data.</text>
</comment>
<keyword evidence="4" id="KW-0904">Protein phosphatase</keyword>
<accession>A0A4S3MJX6</accession>
<dbReference type="PANTHER" id="PTHR11717:SF7">
    <property type="entry name" value="LOW MOLECULAR WEIGHT PHOSPHOTYROSINE PROTEIN PHOSPHATASE"/>
    <property type="match status" value="1"/>
</dbReference>
<feature type="domain" description="Phosphotyrosine protein phosphatase I" evidence="6">
    <location>
        <begin position="8"/>
        <end position="151"/>
    </location>
</feature>
<dbReference type="Gene3D" id="3.40.50.2300">
    <property type="match status" value="1"/>
</dbReference>
<proteinExistence type="inferred from homology"/>
<dbReference type="Pfam" id="PF01451">
    <property type="entry name" value="LMWPc"/>
    <property type="match status" value="1"/>
</dbReference>
<evidence type="ECO:0000313" key="7">
    <source>
        <dbReference type="EMBL" id="THD81526.1"/>
    </source>
</evidence>
<dbReference type="EC" id="3.1.3.48" evidence="2"/>
<dbReference type="InterPro" id="IPR023485">
    <property type="entry name" value="Ptyr_pPase"/>
</dbReference>
<dbReference type="InterPro" id="IPR017867">
    <property type="entry name" value="Tyr_phospatase_low_mol_wt"/>
</dbReference>
<evidence type="ECO:0000256" key="2">
    <source>
        <dbReference type="ARBA" id="ARBA00013064"/>
    </source>
</evidence>
<evidence type="ECO:0000256" key="1">
    <source>
        <dbReference type="ARBA" id="ARBA00011063"/>
    </source>
</evidence>
<organism evidence="7 8">
    <name type="scientific">Aliigemmobacter aestuarii</name>
    <dbReference type="NCBI Taxonomy" id="1445661"/>
    <lineage>
        <taxon>Bacteria</taxon>
        <taxon>Pseudomonadati</taxon>
        <taxon>Pseudomonadota</taxon>
        <taxon>Alphaproteobacteria</taxon>
        <taxon>Rhodobacterales</taxon>
        <taxon>Paracoccaceae</taxon>
        <taxon>Aliigemmobacter</taxon>
    </lineage>
</organism>
<name>A0A4S3MJX6_9RHOB</name>
<dbReference type="InterPro" id="IPR036196">
    <property type="entry name" value="Ptyr_pPase_sf"/>
</dbReference>
<dbReference type="Proteomes" id="UP000309450">
    <property type="component" value="Unassembled WGS sequence"/>
</dbReference>
<dbReference type="AlphaFoldDB" id="A0A4S3MJX6"/>
<evidence type="ECO:0000313" key="8">
    <source>
        <dbReference type="Proteomes" id="UP000309450"/>
    </source>
</evidence>
<dbReference type="PANTHER" id="PTHR11717">
    <property type="entry name" value="LOW MOLECULAR WEIGHT PROTEIN TYROSINE PHOSPHATASE"/>
    <property type="match status" value="1"/>
</dbReference>
<feature type="active site" evidence="5">
    <location>
        <position position="20"/>
    </location>
</feature>
<evidence type="ECO:0000259" key="6">
    <source>
        <dbReference type="SMART" id="SM00226"/>
    </source>
</evidence>
<dbReference type="PRINTS" id="PR00719">
    <property type="entry name" value="LMWPTPASE"/>
</dbReference>
<gene>
    <name evidence="7" type="ORF">E7811_16605</name>
</gene>
<dbReference type="EMBL" id="SSND01000005">
    <property type="protein sequence ID" value="THD81526.1"/>
    <property type="molecule type" value="Genomic_DNA"/>
</dbReference>
<keyword evidence="8" id="KW-1185">Reference proteome</keyword>
<evidence type="ECO:0000256" key="4">
    <source>
        <dbReference type="ARBA" id="ARBA00022912"/>
    </source>
</evidence>
<reference evidence="7 8" key="1">
    <citation type="submission" date="2019-04" db="EMBL/GenBank/DDBJ databases">
        <title>Draft genome sequence of Gemmobacter aestuarii sp. nov.</title>
        <authorList>
            <person name="Hameed A."/>
            <person name="Lin S.-Y."/>
            <person name="Shahina M."/>
            <person name="Lai W.-A."/>
            <person name="Young C.-C."/>
        </authorList>
    </citation>
    <scope>NUCLEOTIDE SEQUENCE [LARGE SCALE GENOMIC DNA]</scope>
    <source>
        <strain evidence="7 8">CC-PW-75</strain>
    </source>
</reference>
<dbReference type="RefSeq" id="WP_136395786.1">
    <property type="nucleotide sequence ID" value="NZ_SSND01000005.1"/>
</dbReference>
<dbReference type="SMART" id="SM00226">
    <property type="entry name" value="LMWPc"/>
    <property type="match status" value="1"/>
</dbReference>
<sequence length="158" mass="16937">MNASRPIPRILFVCLGNICRSPTAEGVFRTLAAREGLAVSVDSAGTAGWHAGKPPYGPSIAAAARRGYDLSDLRARQLTAADFDAFDHVLVMDRANLADAAALRRSGAEPRLFLDHAPETGRAEVPDPYHTRDFDGALDLIEAASRGLIARLKAAQMR</sequence>
<dbReference type="OrthoDB" id="9784339at2"/>
<keyword evidence="3" id="KW-0378">Hydrolase</keyword>
<evidence type="ECO:0000256" key="5">
    <source>
        <dbReference type="PIRSR" id="PIRSR617867-1"/>
    </source>
</evidence>
<feature type="active site" description="Nucleophile" evidence="5">
    <location>
        <position position="14"/>
    </location>
</feature>
<dbReference type="GO" id="GO:0004725">
    <property type="term" value="F:protein tyrosine phosphatase activity"/>
    <property type="evidence" value="ECO:0007669"/>
    <property type="project" value="UniProtKB-EC"/>
</dbReference>
<dbReference type="CDD" id="cd16343">
    <property type="entry name" value="LMWPTP"/>
    <property type="match status" value="1"/>
</dbReference>
<protein>
    <recommendedName>
        <fullName evidence="2">protein-tyrosine-phosphatase</fullName>
        <ecNumber evidence="2">3.1.3.48</ecNumber>
    </recommendedName>
</protein>
<dbReference type="SUPFAM" id="SSF52788">
    <property type="entry name" value="Phosphotyrosine protein phosphatases I"/>
    <property type="match status" value="1"/>
</dbReference>
<feature type="active site" description="Proton donor" evidence="5">
    <location>
        <position position="127"/>
    </location>
</feature>
<comment type="similarity">
    <text evidence="1">Belongs to the low molecular weight phosphotyrosine protein phosphatase family.</text>
</comment>